<dbReference type="InterPro" id="IPR032694">
    <property type="entry name" value="CopC/D"/>
</dbReference>
<keyword evidence="6" id="KW-1133">Transmembrane helix</keyword>
<dbReference type="InterPro" id="IPR014756">
    <property type="entry name" value="Ig_E-set"/>
</dbReference>
<feature type="region of interest" description="Disordered" evidence="5">
    <location>
        <begin position="141"/>
        <end position="193"/>
    </location>
</feature>
<sequence>MSTSRAGAAGILTPALATAAAFALALVPAAGASAHDALESSSPAAGESVTADPGTLSLTYSDTLMAIGETTDGFAVQVTDAEGMHYESGCVAIADSSVTTPIALGDAGGYTVTWQVVSSDGHPTSGQYEFDYSPATLEGAHDGLTDPAVCGEPWAGEPDGAGAPAGEPASEVPSAPAAEAGSAATPSPASDTAGAAAADLDVSAAALPGWAVVLIVLAGLGVLAAIVVLVLRRMRAGGDDPR</sequence>
<keyword evidence="3 7" id="KW-0732">Signal</keyword>
<feature type="transmembrane region" description="Helical" evidence="6">
    <location>
        <begin position="210"/>
        <end position="231"/>
    </location>
</feature>
<keyword evidence="2" id="KW-0479">Metal-binding</keyword>
<dbReference type="GO" id="GO:0042597">
    <property type="term" value="C:periplasmic space"/>
    <property type="evidence" value="ECO:0007669"/>
    <property type="project" value="InterPro"/>
</dbReference>
<organism evidence="9 10">
    <name type="scientific">Herbiconiux oxytropis</name>
    <dbReference type="NCBI Taxonomy" id="2970915"/>
    <lineage>
        <taxon>Bacteria</taxon>
        <taxon>Bacillati</taxon>
        <taxon>Actinomycetota</taxon>
        <taxon>Actinomycetes</taxon>
        <taxon>Micrococcales</taxon>
        <taxon>Microbacteriaceae</taxon>
        <taxon>Herbiconiux</taxon>
    </lineage>
</organism>
<dbReference type="EMBL" id="JANLCK010000013">
    <property type="protein sequence ID" value="MCS5727692.1"/>
    <property type="molecule type" value="Genomic_DNA"/>
</dbReference>
<dbReference type="GO" id="GO:0046688">
    <property type="term" value="P:response to copper ion"/>
    <property type="evidence" value="ECO:0007669"/>
    <property type="project" value="InterPro"/>
</dbReference>
<evidence type="ECO:0000256" key="5">
    <source>
        <dbReference type="SAM" id="MobiDB-lite"/>
    </source>
</evidence>
<name>A0AA41XGC2_9MICO</name>
<proteinExistence type="predicted"/>
<dbReference type="PANTHER" id="PTHR34820">
    <property type="entry name" value="INNER MEMBRANE PROTEIN YEBZ"/>
    <property type="match status" value="1"/>
</dbReference>
<comment type="caution">
    <text evidence="9">The sequence shown here is derived from an EMBL/GenBank/DDBJ whole genome shotgun (WGS) entry which is preliminary data.</text>
</comment>
<dbReference type="Proteomes" id="UP001165587">
    <property type="component" value="Unassembled WGS sequence"/>
</dbReference>
<dbReference type="GO" id="GO:0005886">
    <property type="term" value="C:plasma membrane"/>
    <property type="evidence" value="ECO:0007669"/>
    <property type="project" value="TreeGrafter"/>
</dbReference>
<protein>
    <submittedName>
        <fullName evidence="9">Copper resistance protein CopC</fullName>
    </submittedName>
</protein>
<dbReference type="SUPFAM" id="SSF81296">
    <property type="entry name" value="E set domains"/>
    <property type="match status" value="1"/>
</dbReference>
<accession>A0AA41XGC2</accession>
<dbReference type="Gene3D" id="2.60.40.1220">
    <property type="match status" value="1"/>
</dbReference>
<dbReference type="InterPro" id="IPR007348">
    <property type="entry name" value="CopC_dom"/>
</dbReference>
<feature type="chain" id="PRO_5041316236" evidence="7">
    <location>
        <begin position="26"/>
        <end position="242"/>
    </location>
</feature>
<dbReference type="Pfam" id="PF04234">
    <property type="entry name" value="CopC"/>
    <property type="match status" value="1"/>
</dbReference>
<dbReference type="PANTHER" id="PTHR34820:SF4">
    <property type="entry name" value="INNER MEMBRANE PROTEIN YEBZ"/>
    <property type="match status" value="1"/>
</dbReference>
<gene>
    <name evidence="9" type="ORF">N1028_17490</name>
</gene>
<evidence type="ECO:0000256" key="2">
    <source>
        <dbReference type="ARBA" id="ARBA00022723"/>
    </source>
</evidence>
<dbReference type="GO" id="GO:0030313">
    <property type="term" value="C:cell envelope"/>
    <property type="evidence" value="ECO:0007669"/>
    <property type="project" value="UniProtKB-SubCell"/>
</dbReference>
<keyword evidence="6" id="KW-0812">Transmembrane</keyword>
<dbReference type="AlphaFoldDB" id="A0AA41XGC2"/>
<evidence type="ECO:0000313" key="9">
    <source>
        <dbReference type="EMBL" id="MCS5727692.1"/>
    </source>
</evidence>
<feature type="domain" description="CopC" evidence="8">
    <location>
        <begin position="35"/>
        <end position="131"/>
    </location>
</feature>
<dbReference type="InterPro" id="IPR014755">
    <property type="entry name" value="Cu-Rt/internalin_Ig-like"/>
</dbReference>
<evidence type="ECO:0000256" key="7">
    <source>
        <dbReference type="SAM" id="SignalP"/>
    </source>
</evidence>
<evidence type="ECO:0000256" key="6">
    <source>
        <dbReference type="SAM" id="Phobius"/>
    </source>
</evidence>
<keyword evidence="6" id="KW-0472">Membrane</keyword>
<feature type="signal peptide" evidence="7">
    <location>
        <begin position="1"/>
        <end position="25"/>
    </location>
</feature>
<dbReference type="GO" id="GO:0006825">
    <property type="term" value="P:copper ion transport"/>
    <property type="evidence" value="ECO:0007669"/>
    <property type="project" value="InterPro"/>
</dbReference>
<comment type="subcellular location">
    <subcellularLocation>
        <location evidence="1">Cell envelope</location>
    </subcellularLocation>
</comment>
<feature type="compositionally biased region" description="Low complexity" evidence="5">
    <location>
        <begin position="155"/>
        <end position="193"/>
    </location>
</feature>
<dbReference type="RefSeq" id="WP_259530706.1">
    <property type="nucleotide sequence ID" value="NZ_JANLCK010000013.1"/>
</dbReference>
<evidence type="ECO:0000313" key="10">
    <source>
        <dbReference type="Proteomes" id="UP001165587"/>
    </source>
</evidence>
<evidence type="ECO:0000259" key="8">
    <source>
        <dbReference type="Pfam" id="PF04234"/>
    </source>
</evidence>
<evidence type="ECO:0000256" key="4">
    <source>
        <dbReference type="ARBA" id="ARBA00023008"/>
    </source>
</evidence>
<reference evidence="9" key="1">
    <citation type="submission" date="2022-08" db="EMBL/GenBank/DDBJ databases">
        <authorList>
            <person name="Deng Y."/>
            <person name="Han X.-F."/>
            <person name="Zhang Y.-Q."/>
        </authorList>
    </citation>
    <scope>NUCLEOTIDE SEQUENCE</scope>
    <source>
        <strain evidence="9">CPCC 203407</strain>
    </source>
</reference>
<keyword evidence="10" id="KW-1185">Reference proteome</keyword>
<dbReference type="GO" id="GO:0005507">
    <property type="term" value="F:copper ion binding"/>
    <property type="evidence" value="ECO:0007669"/>
    <property type="project" value="InterPro"/>
</dbReference>
<evidence type="ECO:0000256" key="3">
    <source>
        <dbReference type="ARBA" id="ARBA00022729"/>
    </source>
</evidence>
<keyword evidence="4" id="KW-0186">Copper</keyword>
<evidence type="ECO:0000256" key="1">
    <source>
        <dbReference type="ARBA" id="ARBA00004196"/>
    </source>
</evidence>